<proteinExistence type="predicted"/>
<protein>
    <submittedName>
        <fullName evidence="1">Uncharacterized protein</fullName>
    </submittedName>
</protein>
<evidence type="ECO:0000313" key="1">
    <source>
        <dbReference type="EMBL" id="HIH95416.1"/>
    </source>
</evidence>
<dbReference type="Proteomes" id="UP000600774">
    <property type="component" value="Unassembled WGS sequence"/>
</dbReference>
<dbReference type="AlphaFoldDB" id="A0A832SGE2"/>
<dbReference type="EMBL" id="DUJU01000179">
    <property type="protein sequence ID" value="HIH95416.1"/>
    <property type="molecule type" value="Genomic_DNA"/>
</dbReference>
<sequence>MKQVESPDPKCTMISRIRNEFMLSLDEIVCEILTLSPEDEAVTSKGTVNMKF</sequence>
<evidence type="ECO:0000313" key="2">
    <source>
        <dbReference type="Proteomes" id="UP000600774"/>
    </source>
</evidence>
<name>A0A832SGE2_9EURY</name>
<reference evidence="1" key="1">
    <citation type="journal article" date="2020" name="bioRxiv">
        <title>A rank-normalized archaeal taxonomy based on genome phylogeny resolves widespread incomplete and uneven classifications.</title>
        <authorList>
            <person name="Rinke C."/>
            <person name="Chuvochina M."/>
            <person name="Mussig A.J."/>
            <person name="Chaumeil P.-A."/>
            <person name="Waite D.W."/>
            <person name="Whitman W.B."/>
            <person name="Parks D.H."/>
            <person name="Hugenholtz P."/>
        </authorList>
    </citation>
    <scope>NUCLEOTIDE SEQUENCE</scope>
    <source>
        <strain evidence="1">UBA8876</strain>
    </source>
</reference>
<organism evidence="1 2">
    <name type="scientific">Methanosarcina acetivorans</name>
    <dbReference type="NCBI Taxonomy" id="2214"/>
    <lineage>
        <taxon>Archaea</taxon>
        <taxon>Methanobacteriati</taxon>
        <taxon>Methanobacteriota</taxon>
        <taxon>Stenosarchaea group</taxon>
        <taxon>Methanomicrobia</taxon>
        <taxon>Methanosarcinales</taxon>
        <taxon>Methanosarcinaceae</taxon>
        <taxon>Methanosarcina</taxon>
    </lineage>
</organism>
<gene>
    <name evidence="1" type="ORF">HA338_15785</name>
</gene>
<dbReference type="RefSeq" id="WP_157860273.1">
    <property type="nucleotide sequence ID" value="NZ_DUJU01000179.1"/>
</dbReference>
<accession>A0A832SGE2</accession>
<comment type="caution">
    <text evidence="1">The sequence shown here is derived from an EMBL/GenBank/DDBJ whole genome shotgun (WGS) entry which is preliminary data.</text>
</comment>
<dbReference type="GeneID" id="43446142"/>